<organism evidence="2 3">
    <name type="scientific">Blumeria graminis f. sp. triticale</name>
    <dbReference type="NCBI Taxonomy" id="1689686"/>
    <lineage>
        <taxon>Eukaryota</taxon>
        <taxon>Fungi</taxon>
        <taxon>Dikarya</taxon>
        <taxon>Ascomycota</taxon>
        <taxon>Pezizomycotina</taxon>
        <taxon>Leotiomycetes</taxon>
        <taxon>Erysiphales</taxon>
        <taxon>Erysiphaceae</taxon>
        <taxon>Blumeria</taxon>
    </lineage>
</organism>
<protein>
    <submittedName>
        <fullName evidence="2">BgTH12-06855</fullName>
    </submittedName>
</protein>
<dbReference type="AlphaFoldDB" id="A0A9W4D7Z5"/>
<accession>A0A9W4D7Z5</accession>
<dbReference type="Proteomes" id="UP000683417">
    <property type="component" value="Unassembled WGS sequence"/>
</dbReference>
<proteinExistence type="predicted"/>
<name>A0A9W4D7Z5_BLUGR</name>
<evidence type="ECO:0000256" key="1">
    <source>
        <dbReference type="SAM" id="SignalP"/>
    </source>
</evidence>
<feature type="chain" id="PRO_5040719482" evidence="1">
    <location>
        <begin position="22"/>
        <end position="386"/>
    </location>
</feature>
<evidence type="ECO:0000313" key="2">
    <source>
        <dbReference type="EMBL" id="CAD6505923.1"/>
    </source>
</evidence>
<comment type="caution">
    <text evidence="2">The sequence shown here is derived from an EMBL/GenBank/DDBJ whole genome shotgun (WGS) entry which is preliminary data.</text>
</comment>
<sequence>MKRPSILYGLLTNILVYTTGATFTSEDFICGKRIILKHAVSRTVNIACASIKGFTKSKITPFVYDGSSTFFVSDAALFAWPIILQNGPHSRAPSEELRLIIDSSCNLFGIVMKSKNYPDRRCYRPVEQPSRDDASDSHASRNLPQFRGYRCGNKIFGHLDIEIILKGTLGNYQLWQYDGHQIGYYGLEDIDRLYGESVLLLPSQVAKIPEEIRQMPSNPQLIVMNSRQQLVGMVNKVGNQWEKCLDLWEKKPERPRAAESTRNSIGEWLFSGVSQYGCGKFVYSRESVNSHMQVACALINPPKNSRTTTWNIYLTSMGVIPSIGNYRVWKMDLKLPENDNYSLVKEERLANNGAIILDQECNFHGVYWHTARDLTPCENLSLSELS</sequence>
<gene>
    <name evidence="2" type="ORF">BGTH12_LOCUS7281</name>
</gene>
<reference evidence="2" key="1">
    <citation type="submission" date="2020-10" db="EMBL/GenBank/DDBJ databases">
        <authorList>
            <person name="Muller C M."/>
        </authorList>
    </citation>
    <scope>NUCLEOTIDE SEQUENCE</scope>
    <source>
        <strain evidence="2">THUN-12</strain>
    </source>
</reference>
<feature type="signal peptide" evidence="1">
    <location>
        <begin position="1"/>
        <end position="21"/>
    </location>
</feature>
<evidence type="ECO:0000313" key="3">
    <source>
        <dbReference type="Proteomes" id="UP000683417"/>
    </source>
</evidence>
<keyword evidence="1" id="KW-0732">Signal</keyword>
<dbReference type="EMBL" id="CAJHIT010000010">
    <property type="protein sequence ID" value="CAD6505923.1"/>
    <property type="molecule type" value="Genomic_DNA"/>
</dbReference>